<dbReference type="PANTHER" id="PTHR12526">
    <property type="entry name" value="GLYCOSYLTRANSFERASE"/>
    <property type="match status" value="1"/>
</dbReference>
<keyword evidence="4" id="KW-1185">Reference proteome</keyword>
<dbReference type="Pfam" id="PF13439">
    <property type="entry name" value="Glyco_transf_4"/>
    <property type="match status" value="1"/>
</dbReference>
<keyword evidence="3" id="KW-0328">Glycosyltransferase</keyword>
<dbReference type="Proteomes" id="UP000185499">
    <property type="component" value="Chromosome"/>
</dbReference>
<dbReference type="OrthoDB" id="9804196at2"/>
<dbReference type="Pfam" id="PF00534">
    <property type="entry name" value="Glycos_transf_1"/>
    <property type="match status" value="1"/>
</dbReference>
<protein>
    <submittedName>
        <fullName evidence="3">Galactosyltransferase</fullName>
    </submittedName>
</protein>
<organism evidence="3 4">
    <name type="scientific">Amylolactobacillus amylophilus DSM 20533 = JCM 1125</name>
    <dbReference type="NCBI Taxonomy" id="1423721"/>
    <lineage>
        <taxon>Bacteria</taxon>
        <taxon>Bacillati</taxon>
        <taxon>Bacillota</taxon>
        <taxon>Bacilli</taxon>
        <taxon>Lactobacillales</taxon>
        <taxon>Lactobacillaceae</taxon>
        <taxon>Amylolactobacillus</taxon>
    </lineage>
</organism>
<dbReference type="InterPro" id="IPR028098">
    <property type="entry name" value="Glyco_trans_4-like_N"/>
</dbReference>
<dbReference type="AlphaFoldDB" id="A0A1L6XCZ1"/>
<evidence type="ECO:0000259" key="1">
    <source>
        <dbReference type="Pfam" id="PF00534"/>
    </source>
</evidence>
<evidence type="ECO:0000313" key="3">
    <source>
        <dbReference type="EMBL" id="APT18848.1"/>
    </source>
</evidence>
<evidence type="ECO:0000259" key="2">
    <source>
        <dbReference type="Pfam" id="PF13439"/>
    </source>
</evidence>
<feature type="domain" description="Glycosyltransferase subfamily 4-like N-terminal" evidence="2">
    <location>
        <begin position="13"/>
        <end position="170"/>
    </location>
</feature>
<dbReference type="PANTHER" id="PTHR12526:SF638">
    <property type="entry name" value="SPORE COAT PROTEIN SA"/>
    <property type="match status" value="1"/>
</dbReference>
<reference evidence="3 4" key="1">
    <citation type="submission" date="2016-12" db="EMBL/GenBank/DDBJ databases">
        <title>The whole genome sequencing and assembly of Lactobacillus amylophilus DSM 20533T strain.</title>
        <authorList>
            <person name="Lee Y.-J."/>
            <person name="Yi H."/>
            <person name="Bahn Y.-S."/>
            <person name="Kim J.F."/>
            <person name="Lee D.-W."/>
        </authorList>
    </citation>
    <scope>NUCLEOTIDE SEQUENCE [LARGE SCALE GENOMIC DNA]</scope>
    <source>
        <strain evidence="3 4">DSM 20533</strain>
    </source>
</reference>
<dbReference type="EMBL" id="CP018888">
    <property type="protein sequence ID" value="APT18848.1"/>
    <property type="molecule type" value="Genomic_DNA"/>
</dbReference>
<name>A0A1L6XCZ1_9LACO</name>
<dbReference type="GO" id="GO:0016757">
    <property type="term" value="F:glycosyltransferase activity"/>
    <property type="evidence" value="ECO:0007669"/>
    <property type="project" value="UniProtKB-KW"/>
</dbReference>
<dbReference type="KEGG" id="lah:LA20533_06100"/>
<dbReference type="InterPro" id="IPR001296">
    <property type="entry name" value="Glyco_trans_1"/>
</dbReference>
<dbReference type="Gene3D" id="3.40.50.2000">
    <property type="entry name" value="Glycogen Phosphorylase B"/>
    <property type="match status" value="2"/>
</dbReference>
<dbReference type="CDD" id="cd03801">
    <property type="entry name" value="GT4_PimA-like"/>
    <property type="match status" value="1"/>
</dbReference>
<dbReference type="SUPFAM" id="SSF53756">
    <property type="entry name" value="UDP-Glycosyltransferase/glycogen phosphorylase"/>
    <property type="match status" value="1"/>
</dbReference>
<gene>
    <name evidence="3" type="ORF">LA20533_06100</name>
</gene>
<accession>A0A1L6XCZ1</accession>
<feature type="domain" description="Glycosyl transferase family 1" evidence="1">
    <location>
        <begin position="175"/>
        <end position="327"/>
    </location>
</feature>
<dbReference type="RefSeq" id="WP_056946900.1">
    <property type="nucleotide sequence ID" value="NZ_AYYS01000016.1"/>
</dbReference>
<proteinExistence type="predicted"/>
<keyword evidence="3" id="KW-0808">Transferase</keyword>
<evidence type="ECO:0000313" key="4">
    <source>
        <dbReference type="Proteomes" id="UP000185499"/>
    </source>
</evidence>
<sequence length="366" mass="40721">MRILHINAGLEQGGGLFHIVNLLKVARLEQQDFTLLTFADGPVAAEARKVGAKVDVLGIDSRYDLRLLQKLKRYINKGNFDIVHTHGARANLFMSMISGQIPAKWVITVHSDPTKDFGGRGFVGRVFTKLNLRSLRKADRLLAVTKNFKNLLVQQVQVDPAHISVIYNGIFFDQDEKKQLQHAGFNIINVARMEPIKGQMLLLQALSELKLADLKLHFVGDGSALQELKEYVKAHGMNENVVFHGFLPQSAINDLYQTMDLAVLTSYSESFPLVLLEAANAEVPILSTNVGDIEKMIPDEQHGFVASIGDGGSIKNAILKAYSIHQEQPSTLNEMAQIEKSYLSANFSMVQQLNSIESIYRVLLNN</sequence>